<dbReference type="InterPro" id="IPR050363">
    <property type="entry name" value="MIP/Aquaporin"/>
</dbReference>
<dbReference type="PANTHER" id="PTHR43829">
    <property type="entry name" value="AQUAPORIN OR AQUAGLYCEROPORIN RELATED"/>
    <property type="match status" value="1"/>
</dbReference>
<organism evidence="8 9">
    <name type="scientific">Ligilactobacillus ubinensis</name>
    <dbReference type="NCBI Taxonomy" id="2876789"/>
    <lineage>
        <taxon>Bacteria</taxon>
        <taxon>Bacillati</taxon>
        <taxon>Bacillota</taxon>
        <taxon>Bacilli</taxon>
        <taxon>Lactobacillales</taxon>
        <taxon>Lactobacillaceae</taxon>
        <taxon>Ligilactobacillus</taxon>
    </lineage>
</organism>
<evidence type="ECO:0000313" key="8">
    <source>
        <dbReference type="EMBL" id="MCP0887084.1"/>
    </source>
</evidence>
<sequence>MEKQLRKIDFILLFRGGVAVTMAIYVAGSLGYLNLAITVSYALFGLFVWEKVLSYLTGQVLDAFLGTVIVMIYFYPQFKKTTSVESRNSVSIFATMPAIENKIFNF</sequence>
<dbReference type="EMBL" id="JAIULA010000012">
    <property type="protein sequence ID" value="MCP0887084.1"/>
    <property type="molecule type" value="Genomic_DNA"/>
</dbReference>
<evidence type="ECO:0000256" key="1">
    <source>
        <dbReference type="ARBA" id="ARBA00004141"/>
    </source>
</evidence>
<comment type="subcellular location">
    <subcellularLocation>
        <location evidence="1">Membrane</location>
        <topology evidence="1">Multi-pass membrane protein</topology>
    </subcellularLocation>
</comment>
<dbReference type="GO" id="GO:0015254">
    <property type="term" value="F:glycerol channel activity"/>
    <property type="evidence" value="ECO:0007669"/>
    <property type="project" value="TreeGrafter"/>
</dbReference>
<proteinExistence type="inferred from homology"/>
<keyword evidence="4 7" id="KW-0812">Transmembrane</keyword>
<feature type="transmembrane region" description="Helical" evidence="7">
    <location>
        <begin position="12"/>
        <end position="33"/>
    </location>
</feature>
<accession>A0A9X2JLN3</accession>
<evidence type="ECO:0000256" key="7">
    <source>
        <dbReference type="SAM" id="Phobius"/>
    </source>
</evidence>
<evidence type="ECO:0000313" key="9">
    <source>
        <dbReference type="Proteomes" id="UP001139006"/>
    </source>
</evidence>
<evidence type="ECO:0000256" key="6">
    <source>
        <dbReference type="ARBA" id="ARBA00023136"/>
    </source>
</evidence>
<name>A0A9X2JLN3_9LACO</name>
<evidence type="ECO:0000256" key="3">
    <source>
        <dbReference type="ARBA" id="ARBA00022448"/>
    </source>
</evidence>
<dbReference type="Pfam" id="PF00230">
    <property type="entry name" value="MIP"/>
    <property type="match status" value="1"/>
</dbReference>
<dbReference type="InterPro" id="IPR000425">
    <property type="entry name" value="MIP"/>
</dbReference>
<dbReference type="Proteomes" id="UP001139006">
    <property type="component" value="Unassembled WGS sequence"/>
</dbReference>
<comment type="caution">
    <text evidence="8">The sequence shown here is derived from an EMBL/GenBank/DDBJ whole genome shotgun (WGS) entry which is preliminary data.</text>
</comment>
<reference evidence="8 9" key="1">
    <citation type="journal article" date="2023" name="Int. J. Syst. Evol. Microbiol.">
        <title>Ligilactobacillus ubinensis sp. nov., a novel species isolated from the wild ferment of a durian fruit (Durio zibethinus).</title>
        <authorList>
            <person name="Heng Y.C."/>
            <person name="Menon N."/>
            <person name="Chen B."/>
            <person name="Loo B.Z.L."/>
            <person name="Wong G.W.J."/>
            <person name="Lim A.C.H."/>
            <person name="Silvaraju S."/>
            <person name="Kittelmann S."/>
        </authorList>
    </citation>
    <scope>NUCLEOTIDE SEQUENCE [LARGE SCALE GENOMIC DNA]</scope>
    <source>
        <strain evidence="8 9">WILCCON 0076</strain>
    </source>
</reference>
<dbReference type="PANTHER" id="PTHR43829:SF9">
    <property type="entry name" value="AQUAPORIN-9"/>
    <property type="match status" value="1"/>
</dbReference>
<dbReference type="AlphaFoldDB" id="A0A9X2JLN3"/>
<feature type="transmembrane region" description="Helical" evidence="7">
    <location>
        <begin position="53"/>
        <end position="75"/>
    </location>
</feature>
<dbReference type="RefSeq" id="WP_253360643.1">
    <property type="nucleotide sequence ID" value="NZ_JAIULA010000012.1"/>
</dbReference>
<gene>
    <name evidence="8" type="ORF">LB941_07010</name>
</gene>
<evidence type="ECO:0000256" key="4">
    <source>
        <dbReference type="ARBA" id="ARBA00022692"/>
    </source>
</evidence>
<keyword evidence="9" id="KW-1185">Reference proteome</keyword>
<dbReference type="InterPro" id="IPR023271">
    <property type="entry name" value="Aquaporin-like"/>
</dbReference>
<protein>
    <submittedName>
        <fullName evidence="8">Aquaporin</fullName>
    </submittedName>
</protein>
<evidence type="ECO:0000256" key="2">
    <source>
        <dbReference type="ARBA" id="ARBA00006175"/>
    </source>
</evidence>
<evidence type="ECO:0000256" key="5">
    <source>
        <dbReference type="ARBA" id="ARBA00022989"/>
    </source>
</evidence>
<keyword evidence="5 7" id="KW-1133">Transmembrane helix</keyword>
<dbReference type="GO" id="GO:0005886">
    <property type="term" value="C:plasma membrane"/>
    <property type="evidence" value="ECO:0007669"/>
    <property type="project" value="TreeGrafter"/>
</dbReference>
<keyword evidence="3" id="KW-0813">Transport</keyword>
<dbReference type="Gene3D" id="1.20.1080.10">
    <property type="entry name" value="Glycerol uptake facilitator protein"/>
    <property type="match status" value="1"/>
</dbReference>
<comment type="similarity">
    <text evidence="2">Belongs to the MIP/aquaporin (TC 1.A.8) family.</text>
</comment>
<keyword evidence="6 7" id="KW-0472">Membrane</keyword>
<dbReference type="SUPFAM" id="SSF81338">
    <property type="entry name" value="Aquaporin-like"/>
    <property type="match status" value="1"/>
</dbReference>